<keyword evidence="8" id="KW-0010">Activator</keyword>
<evidence type="ECO:0000256" key="6">
    <source>
        <dbReference type="ARBA" id="ARBA00023242"/>
    </source>
</evidence>
<protein>
    <recommendedName>
        <fullName evidence="3 8">Mediator of RNA polymerase II transcription subunit 17</fullName>
    </recommendedName>
    <alternativeName>
        <fullName evidence="7 8">Mediator complex subunit 17</fullName>
    </alternativeName>
</protein>
<keyword evidence="4 8" id="KW-0805">Transcription regulation</keyword>
<organism evidence="10 11">
    <name type="scientific">Scheffersomyces spartinae</name>
    <dbReference type="NCBI Taxonomy" id="45513"/>
    <lineage>
        <taxon>Eukaryota</taxon>
        <taxon>Fungi</taxon>
        <taxon>Dikarya</taxon>
        <taxon>Ascomycota</taxon>
        <taxon>Saccharomycotina</taxon>
        <taxon>Pichiomycetes</taxon>
        <taxon>Debaryomycetaceae</taxon>
        <taxon>Scheffersomyces</taxon>
    </lineage>
</organism>
<evidence type="ECO:0000313" key="11">
    <source>
        <dbReference type="Proteomes" id="UP000790833"/>
    </source>
</evidence>
<name>A0A9P8AGN5_9ASCO</name>
<evidence type="ECO:0000256" key="8">
    <source>
        <dbReference type="RuleBase" id="RU364140"/>
    </source>
</evidence>
<comment type="similarity">
    <text evidence="2 8">Belongs to the Mediator complex subunit 17 family.</text>
</comment>
<reference evidence="10" key="1">
    <citation type="submission" date="2021-03" db="EMBL/GenBank/DDBJ databases">
        <authorList>
            <person name="Palmer J.M."/>
        </authorList>
    </citation>
    <scope>NUCLEOTIDE SEQUENCE</scope>
    <source>
        <strain evidence="10">ARV_011</strain>
    </source>
</reference>
<comment type="function">
    <text evidence="8">Component of the Mediator complex, a coactivator involved in the regulated transcription of nearly all RNA polymerase II-dependent genes. Mediator functions as a bridge to convey information from gene-specific regulatory proteins to the basal RNA polymerase II transcription machinery. Mediator is recruited to promoters by direct interactions with regulatory proteins and serves as a scaffold for the assembly of a functional preinitiation complex with RNA polymerase II and the general transcription factors.</text>
</comment>
<dbReference type="AlphaFoldDB" id="A0A9P8AGN5"/>
<evidence type="ECO:0000256" key="7">
    <source>
        <dbReference type="ARBA" id="ARBA00032014"/>
    </source>
</evidence>
<comment type="subcellular location">
    <subcellularLocation>
        <location evidence="1 8">Nucleus</location>
    </subcellularLocation>
</comment>
<feature type="region of interest" description="Disordered" evidence="9">
    <location>
        <begin position="165"/>
        <end position="184"/>
    </location>
</feature>
<evidence type="ECO:0000256" key="5">
    <source>
        <dbReference type="ARBA" id="ARBA00023163"/>
    </source>
</evidence>
<gene>
    <name evidence="10" type="primary">SRB4</name>
    <name evidence="8" type="synonym">MED17</name>
    <name evidence="10" type="ORF">KQ657_003000</name>
</gene>
<dbReference type="GO" id="GO:0016592">
    <property type="term" value="C:mediator complex"/>
    <property type="evidence" value="ECO:0007669"/>
    <property type="project" value="InterPro"/>
</dbReference>
<evidence type="ECO:0000256" key="4">
    <source>
        <dbReference type="ARBA" id="ARBA00023015"/>
    </source>
</evidence>
<dbReference type="Proteomes" id="UP000790833">
    <property type="component" value="Unassembled WGS sequence"/>
</dbReference>
<keyword evidence="5 8" id="KW-0804">Transcription</keyword>
<dbReference type="OrthoDB" id="5319830at2759"/>
<dbReference type="RefSeq" id="XP_043047157.1">
    <property type="nucleotide sequence ID" value="XM_043193738.1"/>
</dbReference>
<keyword evidence="6 8" id="KW-0539">Nucleus</keyword>
<dbReference type="GeneID" id="66116374"/>
<dbReference type="Pfam" id="PF10156">
    <property type="entry name" value="Med17"/>
    <property type="match status" value="1"/>
</dbReference>
<evidence type="ECO:0000256" key="2">
    <source>
        <dbReference type="ARBA" id="ARBA00005635"/>
    </source>
</evidence>
<proteinExistence type="inferred from homology"/>
<dbReference type="GO" id="GO:0070847">
    <property type="term" value="C:core mediator complex"/>
    <property type="evidence" value="ECO:0007669"/>
    <property type="project" value="TreeGrafter"/>
</dbReference>
<keyword evidence="11" id="KW-1185">Reference proteome</keyword>
<accession>A0A9P8AGN5</accession>
<dbReference type="InterPro" id="IPR019313">
    <property type="entry name" value="Mediator_Med17"/>
</dbReference>
<dbReference type="GO" id="GO:0003712">
    <property type="term" value="F:transcription coregulator activity"/>
    <property type="evidence" value="ECO:0007669"/>
    <property type="project" value="InterPro"/>
</dbReference>
<dbReference type="Gene3D" id="6.10.250.2620">
    <property type="match status" value="1"/>
</dbReference>
<sequence length="584" mass="66497">MNKIRLSLDLEIYGDDTRDAFLLDEDKLTIEELIPRILLERKLFIDVTEESLLDEIKAAAEASSQMSDGIPIVVPGDSLVCNSDIVGGDNIDIGGSNGSTATKIDTFNKNRADLAKNVALALNETSLSLDFVSLLIASVKQNIGKSTMSPHLLKNIPLGSLSSDKLTKEEGASGNDGNKDGNTSKVGQGWKYEAVIKITKLFKEASVKLKQQVEKEEHYWKMINVVLADDEVLFKHGKTIGVKFGYGDAGSIYHDKGLAILRSDETTGHVTFTPVASLLNFRVANKTYKYIQVKILNKIDEEFMVTGISSFKKTFNSSRFQVVNDLEKARYFLFEEDLFYFLTREAKTLINYNVSIISNKIIFEIKDEIIEIEAVPFDEYYNNMDDIDLYQNINSYSSMHNEKCESILNYLKTMLCCFYKYNLSLKQKMPTLFTKWKQQNSHPLILRPLLGNIRHEIYITVIKKMLDELLLEFKDQLLEATLKLDKLTNLKTFTGNIFQRSIQKPVSEIVMTLKNKQEKWMKIHTELTTNEIFVPYVINLTIVKYSSESDLNQDFEGTNCLQLTVNSFEDVKESLQWSILDFVG</sequence>
<comment type="subunit">
    <text evidence="8">Component of the Mediator complex.</text>
</comment>
<evidence type="ECO:0000256" key="3">
    <source>
        <dbReference type="ARBA" id="ARBA00019610"/>
    </source>
</evidence>
<evidence type="ECO:0000313" key="10">
    <source>
        <dbReference type="EMBL" id="KAG7191605.1"/>
    </source>
</evidence>
<dbReference type="PANTHER" id="PTHR13114">
    <property type="entry name" value="MEDIATOR OF RNA POLYMERASE II TRANSCRIPTION SUBUNIT 17"/>
    <property type="match status" value="1"/>
</dbReference>
<dbReference type="GO" id="GO:0006357">
    <property type="term" value="P:regulation of transcription by RNA polymerase II"/>
    <property type="evidence" value="ECO:0007669"/>
    <property type="project" value="InterPro"/>
</dbReference>
<comment type="caution">
    <text evidence="10">The sequence shown here is derived from an EMBL/GenBank/DDBJ whole genome shotgun (WGS) entry which is preliminary data.</text>
</comment>
<dbReference type="EMBL" id="JAHMUF010000026">
    <property type="protein sequence ID" value="KAG7191605.1"/>
    <property type="molecule type" value="Genomic_DNA"/>
</dbReference>
<evidence type="ECO:0000256" key="1">
    <source>
        <dbReference type="ARBA" id="ARBA00004123"/>
    </source>
</evidence>
<evidence type="ECO:0000256" key="9">
    <source>
        <dbReference type="SAM" id="MobiDB-lite"/>
    </source>
</evidence>
<dbReference type="PANTHER" id="PTHR13114:SF7">
    <property type="entry name" value="MEDIATOR OF RNA POLYMERASE II TRANSCRIPTION SUBUNIT 17"/>
    <property type="match status" value="1"/>
</dbReference>